<proteinExistence type="inferred from homology"/>
<reference evidence="7" key="1">
    <citation type="submission" date="2017-03" db="EMBL/GenBank/DDBJ databases">
        <title>Phytopthora megakarya and P. palmivora, two closely related causual agents of cacao black pod achieved similar genome size and gene model numbers by different mechanisms.</title>
        <authorList>
            <person name="Ali S."/>
            <person name="Shao J."/>
            <person name="Larry D.J."/>
            <person name="Kronmiller B."/>
            <person name="Shen D."/>
            <person name="Strem M.D."/>
            <person name="Melnick R.L."/>
            <person name="Guiltinan M.J."/>
            <person name="Tyler B.M."/>
            <person name="Meinhardt L.W."/>
            <person name="Bailey B.A."/>
        </authorList>
    </citation>
    <scope>NUCLEOTIDE SEQUENCE [LARGE SCALE GENOMIC DNA]</scope>
    <source>
        <strain evidence="7">zdho120</strain>
    </source>
</reference>
<dbReference type="EMBL" id="NBNE01003278">
    <property type="protein sequence ID" value="OWZ08095.1"/>
    <property type="molecule type" value="Genomic_DNA"/>
</dbReference>
<accession>A0A225VRZ4</accession>
<gene>
    <name evidence="6" type="ORF">PHMEG_00019417</name>
</gene>
<organism evidence="6 7">
    <name type="scientific">Phytophthora megakarya</name>
    <dbReference type="NCBI Taxonomy" id="4795"/>
    <lineage>
        <taxon>Eukaryota</taxon>
        <taxon>Sar</taxon>
        <taxon>Stramenopiles</taxon>
        <taxon>Oomycota</taxon>
        <taxon>Peronosporomycetes</taxon>
        <taxon>Peronosporales</taxon>
        <taxon>Peronosporaceae</taxon>
        <taxon>Phytophthora</taxon>
    </lineage>
</organism>
<dbReference type="AlphaFoldDB" id="A0A225VRZ4"/>
<evidence type="ECO:0000256" key="1">
    <source>
        <dbReference type="ARBA" id="ARBA00004613"/>
    </source>
</evidence>
<evidence type="ECO:0000256" key="2">
    <source>
        <dbReference type="ARBA" id="ARBA00010400"/>
    </source>
</evidence>
<comment type="domain">
    <text evidence="5">The RxLR-dEER motif acts to carry the protein into the host cell cytoplasm through binding to cell surface phosphatidylinositol-3-phosphate.</text>
</comment>
<name>A0A225VRZ4_9STRA</name>
<keyword evidence="4 5" id="KW-0732">Signal</keyword>
<protein>
    <recommendedName>
        <fullName evidence="5">RxLR effector protein</fullName>
    </recommendedName>
</protein>
<evidence type="ECO:0000256" key="3">
    <source>
        <dbReference type="ARBA" id="ARBA00022525"/>
    </source>
</evidence>
<keyword evidence="3 5" id="KW-0964">Secreted</keyword>
<comment type="subcellular location">
    <subcellularLocation>
        <location evidence="1 5">Secreted</location>
    </subcellularLocation>
</comment>
<keyword evidence="7" id="KW-1185">Reference proteome</keyword>
<evidence type="ECO:0000313" key="6">
    <source>
        <dbReference type="EMBL" id="OWZ08095.1"/>
    </source>
</evidence>
<feature type="chain" id="PRO_5044980015" description="RxLR effector protein" evidence="5">
    <location>
        <begin position="20"/>
        <end position="257"/>
    </location>
</feature>
<dbReference type="Proteomes" id="UP000198211">
    <property type="component" value="Unassembled WGS sequence"/>
</dbReference>
<comment type="function">
    <text evidence="5">Effector that suppresses plant defense responses during pathogen infection.</text>
</comment>
<dbReference type="Pfam" id="PF16810">
    <property type="entry name" value="RXLR"/>
    <property type="match status" value="1"/>
</dbReference>
<evidence type="ECO:0000313" key="7">
    <source>
        <dbReference type="Proteomes" id="UP000198211"/>
    </source>
</evidence>
<dbReference type="OrthoDB" id="93070at2759"/>
<comment type="caution">
    <text evidence="6">The sequence shown here is derived from an EMBL/GenBank/DDBJ whole genome shotgun (WGS) entry which is preliminary data.</text>
</comment>
<evidence type="ECO:0000256" key="4">
    <source>
        <dbReference type="ARBA" id="ARBA00022729"/>
    </source>
</evidence>
<dbReference type="InterPro" id="IPR031825">
    <property type="entry name" value="RXLR"/>
</dbReference>
<comment type="similarity">
    <text evidence="2 5">Belongs to the RxLR effector family.</text>
</comment>
<feature type="signal peptide" evidence="5">
    <location>
        <begin position="1"/>
        <end position="19"/>
    </location>
</feature>
<evidence type="ECO:0000256" key="5">
    <source>
        <dbReference type="RuleBase" id="RU367124"/>
    </source>
</evidence>
<sequence length="257" mass="28509">MRLSYAVFLALITVIGSTASITAEALAVYPDHASTDELRGMRRTRLLRAEKATNEDGEERGNLLTKIASVFKSKNPAKVVPIGEVNTLQLAPKLAKKVKQLKSKAASLNDVFKKAKLGGIENPNAKIEMPTAKQLFESDRLPMYVKFSEETFKPRGSVDKWGIETLTRNGYSELDLMRISNYGFTKGDDVAKQTAKRLRGGLLDKWFLQDKPAHEVAQFLKAGKKTMDPFNEAAYKNYVKAKNSVITGNPIAFNPLV</sequence>